<evidence type="ECO:0000259" key="6">
    <source>
        <dbReference type="Pfam" id="PF03443"/>
    </source>
</evidence>
<feature type="non-terminal residue" evidence="7">
    <location>
        <position position="230"/>
    </location>
</feature>
<dbReference type="GO" id="GO:0005576">
    <property type="term" value="C:extracellular region"/>
    <property type="evidence" value="ECO:0007669"/>
    <property type="project" value="UniProtKB-SubCell"/>
</dbReference>
<proteinExistence type="predicted"/>
<dbReference type="InterPro" id="IPR049892">
    <property type="entry name" value="AA9"/>
</dbReference>
<keyword evidence="7" id="KW-0378">Hydrolase</keyword>
<dbReference type="GO" id="GO:0008810">
    <property type="term" value="F:cellulase activity"/>
    <property type="evidence" value="ECO:0007669"/>
    <property type="project" value="UniProtKB-UniRule"/>
</dbReference>
<evidence type="ECO:0000256" key="2">
    <source>
        <dbReference type="ARBA" id="ARBA00004613"/>
    </source>
</evidence>
<dbReference type="Gene3D" id="2.70.50.70">
    <property type="match status" value="1"/>
</dbReference>
<dbReference type="InterPro" id="IPR005103">
    <property type="entry name" value="AA9_LPMO"/>
</dbReference>
<evidence type="ECO:0000256" key="5">
    <source>
        <dbReference type="RuleBase" id="RU368122"/>
    </source>
</evidence>
<dbReference type="GO" id="GO:0030248">
    <property type="term" value="F:cellulose binding"/>
    <property type="evidence" value="ECO:0007669"/>
    <property type="project" value="UniProtKB-UniRule"/>
</dbReference>
<dbReference type="PANTHER" id="PTHR33353">
    <property type="entry name" value="PUTATIVE (AFU_ORTHOLOGUE AFUA_1G12560)-RELATED"/>
    <property type="match status" value="1"/>
</dbReference>
<protein>
    <recommendedName>
        <fullName evidence="5">AA9 family lytic polysaccharide monooxygenase</fullName>
        <ecNumber evidence="5">1.14.99.56</ecNumber>
    </recommendedName>
    <alternativeName>
        <fullName evidence="5">Endo-beta-1,4-glucanase</fullName>
    </alternativeName>
    <alternativeName>
        <fullName evidence="5">Glycosyl hydrolase 61 family protein</fullName>
    </alternativeName>
</protein>
<feature type="domain" description="Auxiliary Activity family 9 catalytic" evidence="6">
    <location>
        <begin position="16"/>
        <end position="222"/>
    </location>
</feature>
<feature type="non-terminal residue" evidence="7">
    <location>
        <position position="1"/>
    </location>
</feature>
<dbReference type="EC" id="1.14.99.56" evidence="5"/>
<dbReference type="CDD" id="cd21175">
    <property type="entry name" value="LPMO_AA9"/>
    <property type="match status" value="1"/>
</dbReference>
<accession>A0A3N4KZ88</accession>
<dbReference type="InParanoid" id="A0A3N4KZ88"/>
<keyword evidence="3 5" id="KW-0964">Secreted</keyword>
<dbReference type="PANTHER" id="PTHR33353:SF32">
    <property type="entry name" value="ENDO-BETA-1,4-GLUCANASE D"/>
    <property type="match status" value="1"/>
</dbReference>
<reference evidence="7 8" key="1">
    <citation type="journal article" date="2018" name="Nat. Ecol. Evol.">
        <title>Pezizomycetes genomes reveal the molecular basis of ectomycorrhizal truffle lifestyle.</title>
        <authorList>
            <person name="Murat C."/>
            <person name="Payen T."/>
            <person name="Noel B."/>
            <person name="Kuo A."/>
            <person name="Morin E."/>
            <person name="Chen J."/>
            <person name="Kohler A."/>
            <person name="Krizsan K."/>
            <person name="Balestrini R."/>
            <person name="Da Silva C."/>
            <person name="Montanini B."/>
            <person name="Hainaut M."/>
            <person name="Levati E."/>
            <person name="Barry K.W."/>
            <person name="Belfiori B."/>
            <person name="Cichocki N."/>
            <person name="Clum A."/>
            <person name="Dockter R.B."/>
            <person name="Fauchery L."/>
            <person name="Guy J."/>
            <person name="Iotti M."/>
            <person name="Le Tacon F."/>
            <person name="Lindquist E.A."/>
            <person name="Lipzen A."/>
            <person name="Malagnac F."/>
            <person name="Mello A."/>
            <person name="Molinier V."/>
            <person name="Miyauchi S."/>
            <person name="Poulain J."/>
            <person name="Riccioni C."/>
            <person name="Rubini A."/>
            <person name="Sitrit Y."/>
            <person name="Splivallo R."/>
            <person name="Traeger S."/>
            <person name="Wang M."/>
            <person name="Zifcakova L."/>
            <person name="Wipf D."/>
            <person name="Zambonelli A."/>
            <person name="Paolocci F."/>
            <person name="Nowrousian M."/>
            <person name="Ottonello S."/>
            <person name="Baldrian P."/>
            <person name="Spatafora J.W."/>
            <person name="Henrissat B."/>
            <person name="Nagy L.G."/>
            <person name="Aury J.M."/>
            <person name="Wincker P."/>
            <person name="Grigoriev I.V."/>
            <person name="Bonfante P."/>
            <person name="Martin F.M."/>
        </authorList>
    </citation>
    <scope>NUCLEOTIDE SEQUENCE [LARGE SCALE GENOMIC DNA]</scope>
    <source>
        <strain evidence="7 8">CCBAS932</strain>
    </source>
</reference>
<organism evidence="7 8">
    <name type="scientific">Morchella conica CCBAS932</name>
    <dbReference type="NCBI Taxonomy" id="1392247"/>
    <lineage>
        <taxon>Eukaryota</taxon>
        <taxon>Fungi</taxon>
        <taxon>Dikarya</taxon>
        <taxon>Ascomycota</taxon>
        <taxon>Pezizomycotina</taxon>
        <taxon>Pezizomycetes</taxon>
        <taxon>Pezizales</taxon>
        <taxon>Morchellaceae</taxon>
        <taxon>Morchella</taxon>
    </lineage>
</organism>
<keyword evidence="8" id="KW-1185">Reference proteome</keyword>
<evidence type="ECO:0000256" key="4">
    <source>
        <dbReference type="ARBA" id="ARBA00023157"/>
    </source>
</evidence>
<evidence type="ECO:0000313" key="7">
    <source>
        <dbReference type="EMBL" id="RPB14572.1"/>
    </source>
</evidence>
<dbReference type="AlphaFoldDB" id="A0A3N4KZ88"/>
<comment type="subcellular location">
    <subcellularLocation>
        <location evidence="2 5">Secreted</location>
    </subcellularLocation>
</comment>
<dbReference type="GO" id="GO:0030245">
    <property type="term" value="P:cellulose catabolic process"/>
    <property type="evidence" value="ECO:0007669"/>
    <property type="project" value="UniProtKB-UniRule"/>
</dbReference>
<dbReference type="STRING" id="1392247.A0A3N4KZ88"/>
<name>A0A3N4KZ88_9PEZI</name>
<dbReference type="OrthoDB" id="5985073at2759"/>
<comment type="catalytic activity">
    <reaction evidence="5">
        <text>[(1-&gt;4)-beta-D-glucosyl]n+m + reduced acceptor + O2 = 4-dehydro-beta-D-glucosyl-[(1-&gt;4)-beta-D-glucosyl]n-1 + [(1-&gt;4)-beta-D-glucosyl]m + acceptor + H2O.</text>
        <dbReference type="EC" id="1.14.99.56"/>
    </reaction>
</comment>
<dbReference type="Pfam" id="PF03443">
    <property type="entry name" value="AA9"/>
    <property type="match status" value="1"/>
</dbReference>
<dbReference type="Proteomes" id="UP000277580">
    <property type="component" value="Unassembled WGS sequence"/>
</dbReference>
<gene>
    <name evidence="7" type="ORF">P167DRAFT_477988</name>
</gene>
<comment type="cofactor">
    <cofactor evidence="1">
        <name>Cu(2+)</name>
        <dbReference type="ChEBI" id="CHEBI:29036"/>
    </cofactor>
</comment>
<keyword evidence="5" id="KW-0624">Polysaccharide degradation</keyword>
<sequence>LQALGFLGLMSSTNAHHMLTNIIVGGVDQGDGNSMRVPPNTDPVVNVQSTDMACNVNGLNPVRKGVSIDAGQPVTLQWRTWPDGSQNAPIADSHQGPCAVYMKSVNSFADQANGPGWFKIWHDGFRNGEFCTERLRASGGKMTVTIPKDLAGGYYLIRAEHLALHQAQNIGGAQWYIGCVQAKVYSTGGNARPQGVSIPGHTNANHPGVHFDYWNNMKPTSYSIPGPAPY</sequence>
<comment type="function">
    <text evidence="5">Lytic polysaccharide monooxygenase (LMPO) that depolymerizes crystalline and amorphous polysaccharides via the oxidation of scissile alpha- or beta-(1-4)-glycosidic bonds, yielding C1 and/or C4 oxidation products. Catalysis by LPMOs requires the reduction of the active-site copper from Cu(II) to Cu(I) by a reducing agent and H(2)O(2) or O(2) as a cosubstrate.</text>
</comment>
<evidence type="ECO:0000256" key="3">
    <source>
        <dbReference type="ARBA" id="ARBA00022525"/>
    </source>
</evidence>
<evidence type="ECO:0000256" key="1">
    <source>
        <dbReference type="ARBA" id="ARBA00001973"/>
    </source>
</evidence>
<evidence type="ECO:0000313" key="8">
    <source>
        <dbReference type="Proteomes" id="UP000277580"/>
    </source>
</evidence>
<comment type="domain">
    <text evidence="5">Has a modular structure: an endo-beta-1,4-glucanase catalytic module at the N-terminus, a linker rich in serines and threonines, and a C-terminal carbohydrate-binding module (CBM).</text>
</comment>
<keyword evidence="4 5" id="KW-1015">Disulfide bond</keyword>
<dbReference type="EMBL" id="ML119117">
    <property type="protein sequence ID" value="RPB14572.1"/>
    <property type="molecule type" value="Genomic_DNA"/>
</dbReference>
<keyword evidence="5" id="KW-0136">Cellulose degradation</keyword>
<keyword evidence="5" id="KW-0119">Carbohydrate metabolism</keyword>